<keyword evidence="1" id="KW-0812">Transmembrane</keyword>
<feature type="transmembrane region" description="Helical" evidence="1">
    <location>
        <begin position="89"/>
        <end position="114"/>
    </location>
</feature>
<feature type="transmembrane region" description="Helical" evidence="1">
    <location>
        <begin position="49"/>
        <end position="68"/>
    </location>
</feature>
<evidence type="ECO:0000313" key="2">
    <source>
        <dbReference type="EMBL" id="QHU22363.1"/>
    </source>
</evidence>
<organism evidence="2">
    <name type="scientific">viral metagenome</name>
    <dbReference type="NCBI Taxonomy" id="1070528"/>
    <lineage>
        <taxon>unclassified sequences</taxon>
        <taxon>metagenomes</taxon>
        <taxon>organismal metagenomes</taxon>
    </lineage>
</organism>
<proteinExistence type="predicted"/>
<evidence type="ECO:0008006" key="3">
    <source>
        <dbReference type="Google" id="ProtNLM"/>
    </source>
</evidence>
<name>A0A6C0KYM9_9ZZZZ</name>
<dbReference type="AlphaFoldDB" id="A0A6C0KYM9"/>
<evidence type="ECO:0000256" key="1">
    <source>
        <dbReference type="SAM" id="Phobius"/>
    </source>
</evidence>
<accession>A0A6C0KYM9</accession>
<keyword evidence="1" id="KW-0472">Membrane</keyword>
<reference evidence="2" key="1">
    <citation type="journal article" date="2020" name="Nature">
        <title>Giant virus diversity and host interactions through global metagenomics.</title>
        <authorList>
            <person name="Schulz F."/>
            <person name="Roux S."/>
            <person name="Paez-Espino D."/>
            <person name="Jungbluth S."/>
            <person name="Walsh D.A."/>
            <person name="Denef V.J."/>
            <person name="McMahon K.D."/>
            <person name="Konstantinidis K.T."/>
            <person name="Eloe-Fadrosh E.A."/>
            <person name="Kyrpides N.C."/>
            <person name="Woyke T."/>
        </authorList>
    </citation>
    <scope>NUCLEOTIDE SEQUENCE</scope>
    <source>
        <strain evidence="2">GVMAG-S-ERX555907-102</strain>
    </source>
</reference>
<protein>
    <recommendedName>
        <fullName evidence="3">Transmembrane protein</fullName>
    </recommendedName>
</protein>
<dbReference type="EMBL" id="MN741006">
    <property type="protein sequence ID" value="QHU22363.1"/>
    <property type="molecule type" value="Genomic_DNA"/>
</dbReference>
<keyword evidence="1" id="KW-1133">Transmembrane helix</keyword>
<sequence>MTGETDEKIFKKSVSNTLKIFTLLMMIFVLIKTIVMFKSANSSLLTINSLRNISLVALAFTFFLFSYFTNIAATENKLICGEKNHKIAFYATILPFVFIFLLGIFAISIFPGWVRCFSNTFGSSLLSFCGLEANVTKELNPDVNSSNNNLYELYSKNPQILLNEIELNSDGDIPSEYFKEVGITIDGYDKKKKILKQYIYCKETIGEGIWQYLLGIITLLMSYNAILSENCNAFTVQKDDFKKYLNDKIQKN</sequence>
<feature type="transmembrane region" description="Helical" evidence="1">
    <location>
        <begin position="20"/>
        <end position="37"/>
    </location>
</feature>